<comment type="caution">
    <text evidence="6">The sequence shown here is derived from an EMBL/GenBank/DDBJ whole genome shotgun (WGS) entry which is preliminary data.</text>
</comment>
<dbReference type="GO" id="GO:0017004">
    <property type="term" value="P:cytochrome complex assembly"/>
    <property type="evidence" value="ECO:0007669"/>
    <property type="project" value="UniProtKB-KW"/>
</dbReference>
<evidence type="ECO:0000256" key="3">
    <source>
        <dbReference type="SAM" id="Coils"/>
    </source>
</evidence>
<feature type="repeat" description="TPR" evidence="2">
    <location>
        <begin position="163"/>
        <end position="196"/>
    </location>
</feature>
<protein>
    <submittedName>
        <fullName evidence="6">C-type cytochrome biogenesis protein CcmI</fullName>
    </submittedName>
</protein>
<evidence type="ECO:0000256" key="1">
    <source>
        <dbReference type="ARBA" id="ARBA00022748"/>
    </source>
</evidence>
<name>A0A7C5M1Z8_9PROT</name>
<gene>
    <name evidence="6" type="primary">ccmI</name>
    <name evidence="6" type="ORF">ENJ42_00925</name>
</gene>
<accession>A0A7C5M1Z8</accession>
<feature type="region of interest" description="Disordered" evidence="4">
    <location>
        <begin position="213"/>
        <end position="252"/>
    </location>
</feature>
<dbReference type="InterPro" id="IPR011990">
    <property type="entry name" value="TPR-like_helical_dom_sf"/>
</dbReference>
<reference evidence="6" key="1">
    <citation type="journal article" date="2020" name="mSystems">
        <title>Genome- and Community-Level Interaction Insights into Carbon Utilization and Element Cycling Functions of Hydrothermarchaeota in Hydrothermal Sediment.</title>
        <authorList>
            <person name="Zhou Z."/>
            <person name="Liu Y."/>
            <person name="Xu W."/>
            <person name="Pan J."/>
            <person name="Luo Z.H."/>
            <person name="Li M."/>
        </authorList>
    </citation>
    <scope>NUCLEOTIDE SEQUENCE [LARGE SCALE GENOMIC DNA]</scope>
    <source>
        <strain evidence="6">HyVt-485</strain>
    </source>
</reference>
<feature type="transmembrane region" description="Helical" evidence="5">
    <location>
        <begin position="91"/>
        <end position="111"/>
    </location>
</feature>
<sequence length="252" mass="27989">MIWLIMGLFVLAGLMFVAAPLYTKNQKADSFDIAHQREVTDYKTQIQDIERMLSQTDQGSEALEAEKIKLERQVLRAVDIHNRNNTPLSPVWLASFFVVFGFGALGLYSMLGSPELTQAGVLQKPSLSVSTSEGTSPQGGNDLTLPQLVERLEARLQESPDRPEGWMLYARSLMTLKRYDEAIKAYKTVLKLTDNRPEVAEELDSAKSFIARQKARGAALPPSSGQPGPNADDIKRAEAMSNAERQDMIKSM</sequence>
<keyword evidence="5" id="KW-1133">Transmembrane helix</keyword>
<proteinExistence type="predicted"/>
<dbReference type="AlphaFoldDB" id="A0A7C5M1Z8"/>
<dbReference type="InterPro" id="IPR019734">
    <property type="entry name" value="TPR_rpt"/>
</dbReference>
<evidence type="ECO:0000256" key="5">
    <source>
        <dbReference type="SAM" id="Phobius"/>
    </source>
</evidence>
<dbReference type="Proteomes" id="UP000885830">
    <property type="component" value="Unassembled WGS sequence"/>
</dbReference>
<keyword evidence="3" id="KW-0175">Coiled coil</keyword>
<dbReference type="InterPro" id="IPR017560">
    <property type="entry name" value="Cyt_c_biogenesis_CcmI"/>
</dbReference>
<feature type="compositionally biased region" description="Basic and acidic residues" evidence="4">
    <location>
        <begin position="232"/>
        <end position="252"/>
    </location>
</feature>
<dbReference type="SUPFAM" id="SSF48452">
    <property type="entry name" value="TPR-like"/>
    <property type="match status" value="1"/>
</dbReference>
<dbReference type="PROSITE" id="PS50005">
    <property type="entry name" value="TPR"/>
    <property type="match status" value="1"/>
</dbReference>
<feature type="coiled-coil region" evidence="3">
    <location>
        <begin position="46"/>
        <end position="73"/>
    </location>
</feature>
<keyword evidence="1" id="KW-0201">Cytochrome c-type biogenesis</keyword>
<keyword evidence="5" id="KW-0472">Membrane</keyword>
<feature type="non-terminal residue" evidence="6">
    <location>
        <position position="252"/>
    </location>
</feature>
<evidence type="ECO:0000256" key="4">
    <source>
        <dbReference type="SAM" id="MobiDB-lite"/>
    </source>
</evidence>
<organism evidence="6">
    <name type="scientific">Hellea balneolensis</name>
    <dbReference type="NCBI Taxonomy" id="287478"/>
    <lineage>
        <taxon>Bacteria</taxon>
        <taxon>Pseudomonadati</taxon>
        <taxon>Pseudomonadota</taxon>
        <taxon>Alphaproteobacteria</taxon>
        <taxon>Maricaulales</taxon>
        <taxon>Robiginitomaculaceae</taxon>
        <taxon>Hellea</taxon>
    </lineage>
</organism>
<dbReference type="Gene3D" id="1.25.40.10">
    <property type="entry name" value="Tetratricopeptide repeat domain"/>
    <property type="match status" value="1"/>
</dbReference>
<keyword evidence="2" id="KW-0802">TPR repeat</keyword>
<keyword evidence="5" id="KW-0812">Transmembrane</keyword>
<dbReference type="EMBL" id="DRMJ01000044">
    <property type="protein sequence ID" value="HHL42155.1"/>
    <property type="molecule type" value="Genomic_DNA"/>
</dbReference>
<dbReference type="NCBIfam" id="TIGR03142">
    <property type="entry name" value="cytochro_ccmI"/>
    <property type="match status" value="1"/>
</dbReference>
<evidence type="ECO:0000256" key="2">
    <source>
        <dbReference type="PROSITE-ProRule" id="PRU00339"/>
    </source>
</evidence>
<evidence type="ECO:0000313" key="6">
    <source>
        <dbReference type="EMBL" id="HHL42155.1"/>
    </source>
</evidence>
<dbReference type="Pfam" id="PF14559">
    <property type="entry name" value="TPR_19"/>
    <property type="match status" value="1"/>
</dbReference>